<keyword evidence="6" id="KW-0378">Hydrolase</keyword>
<comment type="similarity">
    <text evidence="3">Belongs to the YdjC deacetylase family.</text>
</comment>
<dbReference type="Ensembl" id="ENSCSRT00000010938.1">
    <property type="protein sequence ID" value="ENSCSRP00000010554.1"/>
    <property type="gene ID" value="ENSCSRG00000007856.1"/>
</dbReference>
<evidence type="ECO:0000256" key="6">
    <source>
        <dbReference type="ARBA" id="ARBA00022801"/>
    </source>
</evidence>
<dbReference type="PANTHER" id="PTHR31609:SF1">
    <property type="entry name" value="CARBOHYDRATE DEACETYLASE"/>
    <property type="match status" value="1"/>
</dbReference>
<dbReference type="InterPro" id="IPR011330">
    <property type="entry name" value="Glyco_hydro/deAcase_b/a-brl"/>
</dbReference>
<dbReference type="Gene3D" id="3.20.20.370">
    <property type="entry name" value="Glycoside hydrolase/deacetylase"/>
    <property type="match status" value="1"/>
</dbReference>
<dbReference type="CDD" id="cd10806">
    <property type="entry name" value="YdjC_like_2"/>
    <property type="match status" value="1"/>
</dbReference>
<evidence type="ECO:0000256" key="3">
    <source>
        <dbReference type="ARBA" id="ARBA00008843"/>
    </source>
</evidence>
<dbReference type="AlphaFoldDB" id="A0A8C3SCH5"/>
<evidence type="ECO:0000256" key="7">
    <source>
        <dbReference type="ARBA" id="ARBA00022842"/>
    </source>
</evidence>
<dbReference type="SUPFAM" id="SSF88713">
    <property type="entry name" value="Glycoside hydrolase/deacetylase"/>
    <property type="match status" value="1"/>
</dbReference>
<evidence type="ECO:0000313" key="10">
    <source>
        <dbReference type="Proteomes" id="UP000694403"/>
    </source>
</evidence>
<sequence length="349" mass="38235">MLQARVKLIVTGDDFGYCPRRNQGIVECFLAGAVSNVSLLVNGSAAPDAAQLARRHNIPIGLHANLSEGSPVCKALKKNSSLLNKDGFFHGKMGFRTVLAKGLLKMSEELTAQVDLFRELTGHVPHHMDGHQHVHVLPGRVRCVFAQVLEEYGIQYTRVPIEPGLHSCAWIEPPLMDFYLGVERDSLDTVDVFTKHGIRWADIYIGLSTMGKNMSVSNIQSAIDTAVVASATKENSLMTQFSPQQQQSRTVTVELMVHPGYPTIPPVGGCGEGPDDFSQSWERLHELQTLMNPELQKIPGLSKAPSRNIPACISLSSDLLDTSADLKVIEFLCVTYSCSTPKFNLKAKA</sequence>
<proteinExistence type="inferred from homology"/>
<reference evidence="9" key="1">
    <citation type="submission" date="2025-08" db="UniProtKB">
        <authorList>
            <consortium name="Ensembl"/>
        </authorList>
    </citation>
    <scope>IDENTIFICATION</scope>
</reference>
<evidence type="ECO:0000256" key="5">
    <source>
        <dbReference type="ARBA" id="ARBA00022723"/>
    </source>
</evidence>
<comment type="cofactor">
    <cofactor evidence="1">
        <name>Mg(2+)</name>
        <dbReference type="ChEBI" id="CHEBI:18420"/>
    </cofactor>
</comment>
<dbReference type="Pfam" id="PF04794">
    <property type="entry name" value="YdjC"/>
    <property type="match status" value="1"/>
</dbReference>
<organism evidence="9 10">
    <name type="scientific">Chelydra serpentina</name>
    <name type="common">Snapping turtle</name>
    <name type="synonym">Testudo serpentina</name>
    <dbReference type="NCBI Taxonomy" id="8475"/>
    <lineage>
        <taxon>Eukaryota</taxon>
        <taxon>Metazoa</taxon>
        <taxon>Chordata</taxon>
        <taxon>Craniata</taxon>
        <taxon>Vertebrata</taxon>
        <taxon>Euteleostomi</taxon>
        <taxon>Archelosauria</taxon>
        <taxon>Testudinata</taxon>
        <taxon>Testudines</taxon>
        <taxon>Cryptodira</taxon>
        <taxon>Durocryptodira</taxon>
        <taxon>Americhelydia</taxon>
        <taxon>Chelydroidea</taxon>
        <taxon>Chelydridae</taxon>
        <taxon>Chelydra</taxon>
    </lineage>
</organism>
<dbReference type="GO" id="GO:0005975">
    <property type="term" value="P:carbohydrate metabolic process"/>
    <property type="evidence" value="ECO:0007669"/>
    <property type="project" value="InterPro"/>
</dbReference>
<protein>
    <recommendedName>
        <fullName evidence="4">Carbohydrate deacetylase</fullName>
    </recommendedName>
</protein>
<evidence type="ECO:0000256" key="4">
    <source>
        <dbReference type="ARBA" id="ARBA00018477"/>
    </source>
</evidence>
<keyword evidence="10" id="KW-1185">Reference proteome</keyword>
<name>A0A8C3SCH5_CHESE</name>
<dbReference type="GO" id="GO:0016787">
    <property type="term" value="F:hydrolase activity"/>
    <property type="evidence" value="ECO:0007669"/>
    <property type="project" value="UniProtKB-KW"/>
</dbReference>
<dbReference type="FunFam" id="3.20.20.370:FF:000006">
    <property type="entry name" value="YdjC chitooligosaccharide deacetylase homolog"/>
    <property type="match status" value="1"/>
</dbReference>
<evidence type="ECO:0000313" key="9">
    <source>
        <dbReference type="Ensembl" id="ENSCSRP00000010554.1"/>
    </source>
</evidence>
<keyword evidence="7" id="KW-0460">Magnesium</keyword>
<evidence type="ECO:0000256" key="2">
    <source>
        <dbReference type="ARBA" id="ARBA00003451"/>
    </source>
</evidence>
<dbReference type="PANTHER" id="PTHR31609">
    <property type="entry name" value="YDJC DEACETYLASE FAMILY MEMBER"/>
    <property type="match status" value="1"/>
</dbReference>
<dbReference type="Proteomes" id="UP000694403">
    <property type="component" value="Unplaced"/>
</dbReference>
<dbReference type="GO" id="GO:0046872">
    <property type="term" value="F:metal ion binding"/>
    <property type="evidence" value="ECO:0007669"/>
    <property type="project" value="UniProtKB-KW"/>
</dbReference>
<dbReference type="InterPro" id="IPR006879">
    <property type="entry name" value="YdjC-like"/>
</dbReference>
<comment type="function">
    <text evidence="2">Probably catalyzes the deacetylation of acetylated carbohydrates an important step in the degradation of oligosaccharides.</text>
</comment>
<keyword evidence="8" id="KW-0119">Carbohydrate metabolism</keyword>
<accession>A0A8C3SCH5</accession>
<evidence type="ECO:0000256" key="1">
    <source>
        <dbReference type="ARBA" id="ARBA00001946"/>
    </source>
</evidence>
<reference evidence="9" key="2">
    <citation type="submission" date="2025-09" db="UniProtKB">
        <authorList>
            <consortium name="Ensembl"/>
        </authorList>
    </citation>
    <scope>IDENTIFICATION</scope>
</reference>
<evidence type="ECO:0000256" key="8">
    <source>
        <dbReference type="ARBA" id="ARBA00023277"/>
    </source>
</evidence>
<keyword evidence="5" id="KW-0479">Metal-binding</keyword>
<dbReference type="GO" id="GO:0019213">
    <property type="term" value="F:deacetylase activity"/>
    <property type="evidence" value="ECO:0007669"/>
    <property type="project" value="TreeGrafter"/>
</dbReference>